<keyword evidence="4" id="KW-1185">Reference proteome</keyword>
<gene>
    <name evidence="3" type="ORF">SAMN04489759_10640</name>
</gene>
<evidence type="ECO:0000313" key="4">
    <source>
        <dbReference type="Proteomes" id="UP000199399"/>
    </source>
</evidence>
<dbReference type="PANTHER" id="PTHR43768:SF3">
    <property type="entry name" value="TREHALOSE 6-PHOSPHATE PHOSPHATASE"/>
    <property type="match status" value="1"/>
</dbReference>
<keyword evidence="2" id="KW-0460">Magnesium</keyword>
<dbReference type="GO" id="GO:0004805">
    <property type="term" value="F:trehalose-phosphatase activity"/>
    <property type="evidence" value="ECO:0007669"/>
    <property type="project" value="UniProtKB-EC"/>
</dbReference>
<dbReference type="InterPro" id="IPR003337">
    <property type="entry name" value="Trehalose_PPase"/>
</dbReference>
<comment type="similarity">
    <text evidence="2">Belongs to the trehalose phosphatase family.</text>
</comment>
<evidence type="ECO:0000256" key="1">
    <source>
        <dbReference type="ARBA" id="ARBA00022801"/>
    </source>
</evidence>
<comment type="cofactor">
    <cofactor evidence="2">
        <name>Mg(2+)</name>
        <dbReference type="ChEBI" id="CHEBI:18420"/>
    </cofactor>
</comment>
<dbReference type="CDD" id="cd01627">
    <property type="entry name" value="HAD_TPP"/>
    <property type="match status" value="1"/>
</dbReference>
<dbReference type="Pfam" id="PF02358">
    <property type="entry name" value="Trehalose_PPase"/>
    <property type="match status" value="1"/>
</dbReference>
<dbReference type="GO" id="GO:0005992">
    <property type="term" value="P:trehalose biosynthetic process"/>
    <property type="evidence" value="ECO:0007669"/>
    <property type="project" value="UniProtKB-UniPathway"/>
</dbReference>
<dbReference type="GO" id="GO:0046872">
    <property type="term" value="F:metal ion binding"/>
    <property type="evidence" value="ECO:0007669"/>
    <property type="project" value="UniProtKB-KW"/>
</dbReference>
<dbReference type="EMBL" id="FNBP01000006">
    <property type="protein sequence ID" value="SDG28538.1"/>
    <property type="molecule type" value="Genomic_DNA"/>
</dbReference>
<dbReference type="STRING" id="218672.SAMN04489759_10640"/>
<evidence type="ECO:0000256" key="2">
    <source>
        <dbReference type="RuleBase" id="RU361117"/>
    </source>
</evidence>
<keyword evidence="2" id="KW-0479">Metal-binding</keyword>
<sequence>MLQAHRLLSSLNLTLKNVKQMPDTVHQSDIPPQIDPAAHGFFLDLDGTLAPIVDNPQDVSLPDRTRHLLTRLVAATDGAVAVVSGRALADVDRILGTLQLPISGSHGMELRLANGAGGSADQSGMPNPVIDRVEEFAVLHGVTSERKPGAIALHYRKTPDQADACRAFVDTLTSEDETLRALHGKMVSEVALKGIDKGGALEKISATDGFVGRTPIMVGDDVTDEDGFRAAQAQGGFGIKIGTGETHAVHRLDDVEAFADWLELILR</sequence>
<comment type="function">
    <text evidence="2">Removes the phosphate from trehalose 6-phosphate to produce free trehalose.</text>
</comment>
<proteinExistence type="inferred from homology"/>
<comment type="pathway">
    <text evidence="2">Glycan biosynthesis; trehalose biosynthesis.</text>
</comment>
<dbReference type="Gene3D" id="3.40.50.1000">
    <property type="entry name" value="HAD superfamily/HAD-like"/>
    <property type="match status" value="1"/>
</dbReference>
<protein>
    <recommendedName>
        <fullName evidence="2">Trehalose 6-phosphate phosphatase</fullName>
        <ecNumber evidence="2">3.1.3.12</ecNumber>
    </recommendedName>
</protein>
<dbReference type="InterPro" id="IPR036412">
    <property type="entry name" value="HAD-like_sf"/>
</dbReference>
<dbReference type="OrthoDB" id="9814913at2"/>
<evidence type="ECO:0000313" key="3">
    <source>
        <dbReference type="EMBL" id="SDG28538.1"/>
    </source>
</evidence>
<dbReference type="SUPFAM" id="SSF56784">
    <property type="entry name" value="HAD-like"/>
    <property type="match status" value="1"/>
</dbReference>
<dbReference type="UniPathway" id="UPA00299"/>
<keyword evidence="1 2" id="KW-0378">Hydrolase</keyword>
<comment type="catalytic activity">
    <reaction evidence="2">
        <text>alpha,alpha-trehalose 6-phosphate + H2O = alpha,alpha-trehalose + phosphate</text>
        <dbReference type="Rhea" id="RHEA:23420"/>
        <dbReference type="ChEBI" id="CHEBI:15377"/>
        <dbReference type="ChEBI" id="CHEBI:16551"/>
        <dbReference type="ChEBI" id="CHEBI:43474"/>
        <dbReference type="ChEBI" id="CHEBI:58429"/>
        <dbReference type="EC" id="3.1.3.12"/>
    </reaction>
</comment>
<dbReference type="Proteomes" id="UP000199399">
    <property type="component" value="Unassembled WGS sequence"/>
</dbReference>
<accession>A0A1G7T001</accession>
<dbReference type="InterPro" id="IPR044651">
    <property type="entry name" value="OTSB-like"/>
</dbReference>
<dbReference type="Gene3D" id="3.30.70.1020">
    <property type="entry name" value="Trehalose-6-phosphate phosphatase related protein, domain 2"/>
    <property type="match status" value="1"/>
</dbReference>
<organism evidence="3 4">
    <name type="scientific">Sulfitobacter delicatus</name>
    <dbReference type="NCBI Taxonomy" id="218672"/>
    <lineage>
        <taxon>Bacteria</taxon>
        <taxon>Pseudomonadati</taxon>
        <taxon>Pseudomonadota</taxon>
        <taxon>Alphaproteobacteria</taxon>
        <taxon>Rhodobacterales</taxon>
        <taxon>Roseobacteraceae</taxon>
        <taxon>Sulfitobacter</taxon>
    </lineage>
</organism>
<reference evidence="4" key="1">
    <citation type="submission" date="2016-10" db="EMBL/GenBank/DDBJ databases">
        <authorList>
            <person name="Varghese N."/>
            <person name="Submissions S."/>
        </authorList>
    </citation>
    <scope>NUCLEOTIDE SEQUENCE [LARGE SCALE GENOMIC DNA]</scope>
    <source>
        <strain evidence="4">DSM 16477</strain>
    </source>
</reference>
<dbReference type="AlphaFoldDB" id="A0A1G7T001"/>
<name>A0A1G7T001_9RHOB</name>
<dbReference type="PANTHER" id="PTHR43768">
    <property type="entry name" value="TREHALOSE 6-PHOSPHATE PHOSPHATASE"/>
    <property type="match status" value="1"/>
</dbReference>
<dbReference type="NCBIfam" id="TIGR00685">
    <property type="entry name" value="T6PP"/>
    <property type="match status" value="1"/>
</dbReference>
<dbReference type="EC" id="3.1.3.12" evidence="2"/>
<dbReference type="InterPro" id="IPR023214">
    <property type="entry name" value="HAD_sf"/>
</dbReference>